<dbReference type="STRING" id="1882483.A0A317XQ12"/>
<dbReference type="InterPro" id="IPR008183">
    <property type="entry name" value="Aldose_1/G6P_1-epimerase"/>
</dbReference>
<evidence type="ECO:0000256" key="1">
    <source>
        <dbReference type="SAM" id="MobiDB-lite"/>
    </source>
</evidence>
<dbReference type="OrthoDB" id="274691at2759"/>
<evidence type="ECO:0000313" key="3">
    <source>
        <dbReference type="Proteomes" id="UP000246740"/>
    </source>
</evidence>
<dbReference type="PANTHER" id="PTHR10091:SF0">
    <property type="entry name" value="GALACTOSE MUTAROTASE"/>
    <property type="match status" value="1"/>
</dbReference>
<dbReference type="Pfam" id="PF01263">
    <property type="entry name" value="Aldose_epim"/>
    <property type="match status" value="1"/>
</dbReference>
<dbReference type="Proteomes" id="UP000246740">
    <property type="component" value="Unassembled WGS sequence"/>
</dbReference>
<dbReference type="GO" id="GO:0033499">
    <property type="term" value="P:galactose catabolic process via UDP-galactose, Leloir pathway"/>
    <property type="evidence" value="ECO:0007669"/>
    <property type="project" value="TreeGrafter"/>
</dbReference>
<evidence type="ECO:0000313" key="2">
    <source>
        <dbReference type="EMBL" id="PWZ00454.1"/>
    </source>
</evidence>
<dbReference type="AlphaFoldDB" id="A0A317XQ12"/>
<organism evidence="2 3">
    <name type="scientific">Testicularia cyperi</name>
    <dbReference type="NCBI Taxonomy" id="1882483"/>
    <lineage>
        <taxon>Eukaryota</taxon>
        <taxon>Fungi</taxon>
        <taxon>Dikarya</taxon>
        <taxon>Basidiomycota</taxon>
        <taxon>Ustilaginomycotina</taxon>
        <taxon>Ustilaginomycetes</taxon>
        <taxon>Ustilaginales</taxon>
        <taxon>Anthracoideaceae</taxon>
        <taxon>Testicularia</taxon>
    </lineage>
</organism>
<dbReference type="InParanoid" id="A0A317XQ12"/>
<dbReference type="InterPro" id="IPR014718">
    <property type="entry name" value="GH-type_carb-bd"/>
</dbReference>
<dbReference type="EMBL" id="KZ819192">
    <property type="protein sequence ID" value="PWZ00454.1"/>
    <property type="molecule type" value="Genomic_DNA"/>
</dbReference>
<feature type="region of interest" description="Disordered" evidence="1">
    <location>
        <begin position="358"/>
        <end position="389"/>
    </location>
</feature>
<dbReference type="GO" id="GO:0004034">
    <property type="term" value="F:aldose 1-epimerase activity"/>
    <property type="evidence" value="ECO:0007669"/>
    <property type="project" value="TreeGrafter"/>
</dbReference>
<dbReference type="GO" id="GO:0030246">
    <property type="term" value="F:carbohydrate binding"/>
    <property type="evidence" value="ECO:0007669"/>
    <property type="project" value="InterPro"/>
</dbReference>
<name>A0A317XQ12_9BASI</name>
<sequence length="440" mass="47296">MAVDPFTPIVLSAQGSPLKVSVLPYGLTIHSISTQPGEDFIAGPENPLDHKAGRAFLNPIIGRFANRLPAGKNEYKSANGKSYSFSLPEFSGPGVVLHGGPQSEKENVQDTLLQHGPLDKCFWQPLDVSESKYFKDAGYSSTKNPATEGENSLIFAIESPDGDSGYPGKLRFETLIAVVPGSGSDKQLGTSAGRVLIRYRTSLDADAGTDATPLNLTHHWGFNMSASNEQADKAEKGEVSDHVLEMYPPAGKPLYQLDLDSAALATGKLSDASGDASHFSNPGSHHWNKPGGKLVKEGIPSAGYDDFYVWGKDEGIPQSDDVDTIATQATRRLRFTSESAGRSLTFHTNQTGTQVYTAEGQPAHPADPAKSGGKMKQAHRKGGQPDSGNFKRSYAAIEFGAPHCGFLREGLHDFGGREEILETGQLYDNWVVCEAWTKDA</sequence>
<dbReference type="SUPFAM" id="SSF74650">
    <property type="entry name" value="Galactose mutarotase-like"/>
    <property type="match status" value="1"/>
</dbReference>
<dbReference type="InterPro" id="IPR011013">
    <property type="entry name" value="Gal_mutarotase_sf_dom"/>
</dbReference>
<protein>
    <submittedName>
        <fullName evidence="2">Galactose mutarotase-like protein</fullName>
    </submittedName>
</protein>
<dbReference type="Gene3D" id="2.70.98.10">
    <property type="match status" value="1"/>
</dbReference>
<reference evidence="2 3" key="1">
    <citation type="journal article" date="2018" name="Mol. Biol. Evol.">
        <title>Broad Genomic Sampling Reveals a Smut Pathogenic Ancestry of the Fungal Clade Ustilaginomycotina.</title>
        <authorList>
            <person name="Kijpornyongpan T."/>
            <person name="Mondo S.J."/>
            <person name="Barry K."/>
            <person name="Sandor L."/>
            <person name="Lee J."/>
            <person name="Lipzen A."/>
            <person name="Pangilinan J."/>
            <person name="LaButti K."/>
            <person name="Hainaut M."/>
            <person name="Henrissat B."/>
            <person name="Grigoriev I.V."/>
            <person name="Spatafora J.W."/>
            <person name="Aime M.C."/>
        </authorList>
    </citation>
    <scope>NUCLEOTIDE SEQUENCE [LARGE SCALE GENOMIC DNA]</scope>
    <source>
        <strain evidence="2 3">MCA 3645</strain>
    </source>
</reference>
<keyword evidence="3" id="KW-1185">Reference proteome</keyword>
<proteinExistence type="predicted"/>
<dbReference type="PANTHER" id="PTHR10091">
    <property type="entry name" value="ALDOSE-1-EPIMERASE"/>
    <property type="match status" value="1"/>
</dbReference>
<dbReference type="FunFam" id="2.70.98.10:FF:000071">
    <property type="entry name" value="Uncharacterized protein"/>
    <property type="match status" value="1"/>
</dbReference>
<gene>
    <name evidence="2" type="ORF">BCV70DRAFT_160131</name>
</gene>
<accession>A0A317XQ12</accession>
<dbReference type="GO" id="GO:0006006">
    <property type="term" value="P:glucose metabolic process"/>
    <property type="evidence" value="ECO:0007669"/>
    <property type="project" value="TreeGrafter"/>
</dbReference>